<proteinExistence type="predicted"/>
<evidence type="ECO:0000256" key="1">
    <source>
        <dbReference type="SAM" id="SignalP"/>
    </source>
</evidence>
<gene>
    <name evidence="2" type="ORF">PG991_013423</name>
</gene>
<dbReference type="EMBL" id="JAQQWI010000018">
    <property type="protein sequence ID" value="KAK8001201.1"/>
    <property type="molecule type" value="Genomic_DNA"/>
</dbReference>
<protein>
    <recommendedName>
        <fullName evidence="4">Lysine-specific metallo-endopeptidase domain-containing protein</fullName>
    </recommendedName>
</protein>
<name>A0ABR1R6P4_9PEZI</name>
<feature type="chain" id="PRO_5047089360" description="Lysine-specific metallo-endopeptidase domain-containing protein" evidence="1">
    <location>
        <begin position="16"/>
        <end position="407"/>
    </location>
</feature>
<feature type="signal peptide" evidence="1">
    <location>
        <begin position="1"/>
        <end position="15"/>
    </location>
</feature>
<accession>A0ABR1R6P4</accession>
<evidence type="ECO:0008006" key="4">
    <source>
        <dbReference type="Google" id="ProtNLM"/>
    </source>
</evidence>
<sequence length="407" mass="45921">MQLIYYVYLITLVAAAGPQPPLLPRLVPYVLPPLNILPEPAGFSQNISIRADDGDDHGLPNVIFQPLPGYQWDQDVTGDEYPHKTRVIDAWHTAMELAKAAKESIKELTPSHLEEQAKEVREKKKGKTRPNKTYVQARVRAWIAQQYPAYSQMFGAAIDQEVEPDDVVKQTWGAPQLVHNRLDKFLKNIGDPDAIGSPLRLDPDEDPLHWNRKKHPLYFTRHEKPEQTDGEKPCEKGTEAFTIRASELRDFETGKWKITQFEQNLMLLQQLKEGKKTKEEICTLKHSTTARVLLHEMLHLGFTLNLLPPGLHGDVVGYREAAENSLVGTGQVVNFSHLGADKGGSSELPDSYAWFGVYAFLNGLDACKGIHWNKNKNAEADSGCTDVWPQDETKPVHSDFTKYKKGQ</sequence>
<reference evidence="2 3" key="1">
    <citation type="submission" date="2023-01" db="EMBL/GenBank/DDBJ databases">
        <title>Analysis of 21 Apiospora genomes using comparative genomics revels a genus with tremendous synthesis potential of carbohydrate active enzymes and secondary metabolites.</title>
        <authorList>
            <person name="Sorensen T."/>
        </authorList>
    </citation>
    <scope>NUCLEOTIDE SEQUENCE [LARGE SCALE GENOMIC DNA]</scope>
    <source>
        <strain evidence="2 3">CBS 20057</strain>
    </source>
</reference>
<organism evidence="2 3">
    <name type="scientific">Apiospora marii</name>
    <dbReference type="NCBI Taxonomy" id="335849"/>
    <lineage>
        <taxon>Eukaryota</taxon>
        <taxon>Fungi</taxon>
        <taxon>Dikarya</taxon>
        <taxon>Ascomycota</taxon>
        <taxon>Pezizomycotina</taxon>
        <taxon>Sordariomycetes</taxon>
        <taxon>Xylariomycetidae</taxon>
        <taxon>Amphisphaeriales</taxon>
        <taxon>Apiosporaceae</taxon>
        <taxon>Apiospora</taxon>
    </lineage>
</organism>
<comment type="caution">
    <text evidence="2">The sequence shown here is derived from an EMBL/GenBank/DDBJ whole genome shotgun (WGS) entry which is preliminary data.</text>
</comment>
<evidence type="ECO:0000313" key="2">
    <source>
        <dbReference type="EMBL" id="KAK8001201.1"/>
    </source>
</evidence>
<dbReference type="Proteomes" id="UP001396898">
    <property type="component" value="Unassembled WGS sequence"/>
</dbReference>
<keyword evidence="1" id="KW-0732">Signal</keyword>
<evidence type="ECO:0000313" key="3">
    <source>
        <dbReference type="Proteomes" id="UP001396898"/>
    </source>
</evidence>
<keyword evidence="3" id="KW-1185">Reference proteome</keyword>